<keyword evidence="1" id="KW-0548">Nucleotidyltransferase</keyword>
<dbReference type="GO" id="GO:0009360">
    <property type="term" value="C:DNA polymerase III complex"/>
    <property type="evidence" value="ECO:0007669"/>
    <property type="project" value="TreeGrafter"/>
</dbReference>
<dbReference type="PATRIC" id="fig|1215343.11.peg.825"/>
<dbReference type="eggNOG" id="COG0470">
    <property type="taxonomic scope" value="Bacteria"/>
</dbReference>
<dbReference type="Proteomes" id="UP000010799">
    <property type="component" value="Chromosome"/>
</dbReference>
<proteinExistence type="predicted"/>
<dbReference type="EMBL" id="CP003789">
    <property type="protein sequence ID" value="AGA64794.1"/>
    <property type="molecule type" value="Genomic_DNA"/>
</dbReference>
<evidence type="ECO:0000313" key="1">
    <source>
        <dbReference type="EMBL" id="AGA64794.1"/>
    </source>
</evidence>
<dbReference type="GO" id="GO:0006261">
    <property type="term" value="P:DNA-templated DNA replication"/>
    <property type="evidence" value="ECO:0007669"/>
    <property type="project" value="TreeGrafter"/>
</dbReference>
<dbReference type="KEGG" id="lcc:B488_08020"/>
<organism evidence="1 2">
    <name type="scientific">Liberibacter crescens (strain BT-1)</name>
    <dbReference type="NCBI Taxonomy" id="1215343"/>
    <lineage>
        <taxon>Bacteria</taxon>
        <taxon>Pseudomonadati</taxon>
        <taxon>Pseudomonadota</taxon>
        <taxon>Alphaproteobacteria</taxon>
        <taxon>Hyphomicrobiales</taxon>
        <taxon>Rhizobiaceae</taxon>
        <taxon>Liberibacter</taxon>
    </lineage>
</organism>
<dbReference type="SUPFAM" id="SSF52540">
    <property type="entry name" value="P-loop containing nucleoside triphosphate hydrolases"/>
    <property type="match status" value="1"/>
</dbReference>
<dbReference type="RefSeq" id="WP_015273221.1">
    <property type="nucleotide sequence ID" value="NC_019907.1"/>
</dbReference>
<dbReference type="GO" id="GO:0003887">
    <property type="term" value="F:DNA-directed DNA polymerase activity"/>
    <property type="evidence" value="ECO:0007669"/>
    <property type="project" value="UniProtKB-EC"/>
</dbReference>
<dbReference type="NCBIfam" id="NF005677">
    <property type="entry name" value="PRK07471.1"/>
    <property type="match status" value="1"/>
</dbReference>
<dbReference type="Gene3D" id="3.40.50.300">
    <property type="entry name" value="P-loop containing nucleotide triphosphate hydrolases"/>
    <property type="match status" value="1"/>
</dbReference>
<dbReference type="EC" id="2.7.7.7" evidence="1"/>
<keyword evidence="1" id="KW-0808">Transferase</keyword>
<sequence length="342" mass="37885">MTQEIPGLLKGAVFPAANTRLFGHQKAENFLARTYASGKMHHALVIEGPEGIGKATLAFRFAFHILHNPDSQNAPDSLGPPDPSSPAVKQIIAGASHDFLYLSYPCDEKTGKIRTMIPVSAIRRIHQFLSLKSVTGNWRIVMIDPADGMNRNAANAMLKILEEPPKRVLFILLSHVVGKLLPTVRSRCITLTLSPLSETDLEKALQHLGLSLSAQQIEILRLSAEGSVSEALKLLKYQGHKIMTAYTQFKEEEEEYVATKIMHQLMNDLSAKGDQVSFSFFVNLVTGDLVNRAKGAALSGHLEEAERIARLYSVIHERLESASIYNLDKKHSIFQVLDAIRQ</sequence>
<dbReference type="HOGENOM" id="CLU_006229_4_4_5"/>
<dbReference type="Pfam" id="PF13177">
    <property type="entry name" value="DNA_pol3_delta2"/>
    <property type="match status" value="1"/>
</dbReference>
<dbReference type="NCBIfam" id="NF006586">
    <property type="entry name" value="PRK09112.1"/>
    <property type="match status" value="1"/>
</dbReference>
<keyword evidence="2" id="KW-1185">Reference proteome</keyword>
<dbReference type="STRING" id="1215343.B488_08020"/>
<dbReference type="PANTHER" id="PTHR11669">
    <property type="entry name" value="REPLICATION FACTOR C / DNA POLYMERASE III GAMMA-TAU SUBUNIT"/>
    <property type="match status" value="1"/>
</dbReference>
<name>L0ETC8_LIBCB</name>
<reference evidence="1 2" key="1">
    <citation type="journal article" date="2012" name="Stand. Genomic Sci.">
        <title>Complete genome sequence of Liberibacter crescens BT-1.</title>
        <authorList>
            <person name="Leonard M.T."/>
            <person name="Fagen J.R."/>
            <person name="Davis-Richardson A.G."/>
            <person name="Davis M.J."/>
            <person name="Triplett E.W."/>
        </authorList>
    </citation>
    <scope>NUCLEOTIDE SEQUENCE [LARGE SCALE GENOMIC DNA]</scope>
    <source>
        <strain evidence="1 2">BT-1</strain>
    </source>
</reference>
<accession>L0ETC8</accession>
<evidence type="ECO:0000313" key="2">
    <source>
        <dbReference type="Proteomes" id="UP000010799"/>
    </source>
</evidence>
<dbReference type="PANTHER" id="PTHR11669:SF8">
    <property type="entry name" value="DNA POLYMERASE III SUBUNIT DELTA"/>
    <property type="match status" value="1"/>
</dbReference>
<dbReference type="AlphaFoldDB" id="L0ETC8"/>
<protein>
    <submittedName>
        <fullName evidence="1">DNA polymerase III delta prime subunit</fullName>
        <ecNumber evidence="1">2.7.7.7</ecNumber>
    </submittedName>
</protein>
<gene>
    <name evidence="1" type="ordered locus">B488_08020</name>
</gene>
<dbReference type="InterPro" id="IPR050238">
    <property type="entry name" value="DNA_Rep/Repair_Clamp_Loader"/>
</dbReference>
<dbReference type="InterPro" id="IPR027417">
    <property type="entry name" value="P-loop_NTPase"/>
</dbReference>